<dbReference type="GO" id="GO:0004040">
    <property type="term" value="F:amidase activity"/>
    <property type="evidence" value="ECO:0007669"/>
    <property type="project" value="InterPro"/>
</dbReference>
<dbReference type="PANTHER" id="PTHR40572:SF1">
    <property type="entry name" value="PROTEIN BAX"/>
    <property type="match status" value="1"/>
</dbReference>
<feature type="domain" description="Mannosyl-glycoprotein endo-beta-N-acetylglucosamidase-like" evidence="1">
    <location>
        <begin position="181"/>
        <end position="302"/>
    </location>
</feature>
<reference evidence="2" key="1">
    <citation type="submission" date="2018-06" db="EMBL/GenBank/DDBJ databases">
        <authorList>
            <person name="Zhirakovskaya E."/>
        </authorList>
    </citation>
    <scope>NUCLEOTIDE SEQUENCE</scope>
</reference>
<proteinExistence type="predicted"/>
<sequence length="319" mass="36862">MYKPHNSNTMKNTILIFIATVFFIGGPIHLANWQIEYSRQHSSPIKMVKNIPLYDGVYAMKILASHGFDMQQIRKNNSPVPEVYFANLPRELTRIKDVRMKKELFLSSLLPPVLKVNETIRQDRKRLKKIILKITIGNDVSEMEYHWLTQKLIQYKVKVRDVQDFIDRVGEILDVLLGRMNVIPPELALAQAAQESGWGTSRFAQQGNALYGQWTWGSGCGMVPARRDEGKTHRMKCFPSIIEAVDSYMLNLNTHRAYRALRQERRAFRDDQVINVIPLVETLTSYSEEGLGYVGKIKNIIRVNRLSDFRLARLDNGKR</sequence>
<dbReference type="EMBL" id="UOEJ01000236">
    <property type="protein sequence ID" value="VAW06322.1"/>
    <property type="molecule type" value="Genomic_DNA"/>
</dbReference>
<dbReference type="PANTHER" id="PTHR40572">
    <property type="entry name" value="PROTEIN BAX"/>
    <property type="match status" value="1"/>
</dbReference>
<dbReference type="InterPro" id="IPR053195">
    <property type="entry name" value="Bax-like"/>
</dbReference>
<dbReference type="AlphaFoldDB" id="A0A3B0SVI4"/>
<gene>
    <name evidence="2" type="ORF">MNBD_ALPHA01-1666</name>
</gene>
<evidence type="ECO:0000259" key="1">
    <source>
        <dbReference type="Pfam" id="PF01832"/>
    </source>
</evidence>
<protein>
    <recommendedName>
        <fullName evidence="1">Mannosyl-glycoprotein endo-beta-N-acetylglucosamidase-like domain-containing protein</fullName>
    </recommendedName>
</protein>
<name>A0A3B0SVI4_9ZZZZ</name>
<dbReference type="Pfam" id="PF01832">
    <property type="entry name" value="Glucosaminidase"/>
    <property type="match status" value="1"/>
</dbReference>
<evidence type="ECO:0000313" key="2">
    <source>
        <dbReference type="EMBL" id="VAW06322.1"/>
    </source>
</evidence>
<accession>A0A3B0SVI4</accession>
<dbReference type="Gene3D" id="1.10.530.10">
    <property type="match status" value="1"/>
</dbReference>
<dbReference type="InterPro" id="IPR002901">
    <property type="entry name" value="MGlyc_endo_b_GlcNAc-like_dom"/>
</dbReference>
<organism evidence="2">
    <name type="scientific">hydrothermal vent metagenome</name>
    <dbReference type="NCBI Taxonomy" id="652676"/>
    <lineage>
        <taxon>unclassified sequences</taxon>
        <taxon>metagenomes</taxon>
        <taxon>ecological metagenomes</taxon>
    </lineage>
</organism>